<keyword evidence="2 4" id="KW-0472">Membrane</keyword>
<dbReference type="InterPro" id="IPR006665">
    <property type="entry name" value="OmpA-like"/>
</dbReference>
<sequence>MRMRMAPRLRIGALVVLLSGFASATVRADDVAGAKDHPLVGRFEGSTIADYKVRGFDEAALLRAPVDYGALLERNAPEDRSGPEWLGVQGKLTEIRYEIPEHRSSLEVMMNYQSFLKENEFDIQFTCSDSACLKGNVRDPYVLGQLIDARNGVSTSYFDHARYLLASADRSGAPVYVAVITGEDKERTTAFVRVVETKAAELDKIKLVTAGEMKQAMDRAGRVQLYGIQFDFDKATIRQESRPTLAEIAKVMSENPGLNLEIVGHTDDKGKDAYNLALSNRRAASVVSDLQESFGVAGSRLTSRGAGMSQPLVPNDTDTNRAKNRRVELIVK</sequence>
<dbReference type="PRINTS" id="PR01021">
    <property type="entry name" value="OMPADOMAIN"/>
</dbReference>
<dbReference type="SUPFAM" id="SSF103088">
    <property type="entry name" value="OmpA-like"/>
    <property type="match status" value="1"/>
</dbReference>
<evidence type="ECO:0000259" key="6">
    <source>
        <dbReference type="PROSITE" id="PS51123"/>
    </source>
</evidence>
<feature type="domain" description="OmpA-like" evidence="6">
    <location>
        <begin position="217"/>
        <end position="332"/>
    </location>
</feature>
<comment type="caution">
    <text evidence="7">The sequence shown here is derived from an EMBL/GenBank/DDBJ whole genome shotgun (WGS) entry which is preliminary data.</text>
</comment>
<evidence type="ECO:0000313" key="8">
    <source>
        <dbReference type="Proteomes" id="UP000321750"/>
    </source>
</evidence>
<dbReference type="PANTHER" id="PTHR30329:SF21">
    <property type="entry name" value="LIPOPROTEIN YIAD-RELATED"/>
    <property type="match status" value="1"/>
</dbReference>
<dbReference type="Pfam" id="PF00691">
    <property type="entry name" value="OmpA"/>
    <property type="match status" value="1"/>
</dbReference>
<name>A0A512JH66_9HYPH</name>
<feature type="signal peptide" evidence="5">
    <location>
        <begin position="1"/>
        <end position="24"/>
    </location>
</feature>
<comment type="subcellular location">
    <subcellularLocation>
        <location evidence="1">Cell outer membrane</location>
    </subcellularLocation>
</comment>
<reference evidence="7 8" key="1">
    <citation type="submission" date="2019-07" db="EMBL/GenBank/DDBJ databases">
        <title>Whole genome shotgun sequence of Methylobacterium gnaphalii NBRC 107716.</title>
        <authorList>
            <person name="Hosoyama A."/>
            <person name="Uohara A."/>
            <person name="Ohji S."/>
            <person name="Ichikawa N."/>
        </authorList>
    </citation>
    <scope>NUCLEOTIDE SEQUENCE [LARGE SCALE GENOMIC DNA]</scope>
    <source>
        <strain evidence="7 8">NBRC 107716</strain>
    </source>
</reference>
<dbReference type="InterPro" id="IPR050330">
    <property type="entry name" value="Bact_OuterMem_StrucFunc"/>
</dbReference>
<evidence type="ECO:0000256" key="5">
    <source>
        <dbReference type="SAM" id="SignalP"/>
    </source>
</evidence>
<dbReference type="GO" id="GO:0009279">
    <property type="term" value="C:cell outer membrane"/>
    <property type="evidence" value="ECO:0007669"/>
    <property type="project" value="UniProtKB-SubCell"/>
</dbReference>
<dbReference type="PANTHER" id="PTHR30329">
    <property type="entry name" value="STATOR ELEMENT OF FLAGELLAR MOTOR COMPLEX"/>
    <property type="match status" value="1"/>
</dbReference>
<proteinExistence type="predicted"/>
<evidence type="ECO:0000256" key="2">
    <source>
        <dbReference type="ARBA" id="ARBA00023136"/>
    </source>
</evidence>
<dbReference type="InterPro" id="IPR036737">
    <property type="entry name" value="OmpA-like_sf"/>
</dbReference>
<feature type="chain" id="PRO_5021857798" evidence="5">
    <location>
        <begin position="25"/>
        <end position="332"/>
    </location>
</feature>
<evidence type="ECO:0000313" key="7">
    <source>
        <dbReference type="EMBL" id="GEP09294.1"/>
    </source>
</evidence>
<dbReference type="EMBL" id="BJZV01000004">
    <property type="protein sequence ID" value="GEP09294.1"/>
    <property type="molecule type" value="Genomic_DNA"/>
</dbReference>
<accession>A0A512JH66</accession>
<keyword evidence="3" id="KW-0998">Cell outer membrane</keyword>
<organism evidence="7 8">
    <name type="scientific">Methylobacterium gnaphalii</name>
    <dbReference type="NCBI Taxonomy" id="1010610"/>
    <lineage>
        <taxon>Bacteria</taxon>
        <taxon>Pseudomonadati</taxon>
        <taxon>Pseudomonadota</taxon>
        <taxon>Alphaproteobacteria</taxon>
        <taxon>Hyphomicrobiales</taxon>
        <taxon>Methylobacteriaceae</taxon>
        <taxon>Methylobacterium</taxon>
    </lineage>
</organism>
<dbReference type="InterPro" id="IPR006664">
    <property type="entry name" value="OMP_bac"/>
</dbReference>
<evidence type="ECO:0000256" key="4">
    <source>
        <dbReference type="PROSITE-ProRule" id="PRU00473"/>
    </source>
</evidence>
<keyword evidence="5" id="KW-0732">Signal</keyword>
<evidence type="ECO:0000256" key="3">
    <source>
        <dbReference type="ARBA" id="ARBA00023237"/>
    </source>
</evidence>
<evidence type="ECO:0000256" key="1">
    <source>
        <dbReference type="ARBA" id="ARBA00004442"/>
    </source>
</evidence>
<dbReference type="Gene3D" id="3.30.1330.60">
    <property type="entry name" value="OmpA-like domain"/>
    <property type="match status" value="1"/>
</dbReference>
<dbReference type="Proteomes" id="UP000321750">
    <property type="component" value="Unassembled WGS sequence"/>
</dbReference>
<dbReference type="CDD" id="cd07185">
    <property type="entry name" value="OmpA_C-like"/>
    <property type="match status" value="1"/>
</dbReference>
<dbReference type="AlphaFoldDB" id="A0A512JH66"/>
<dbReference type="PROSITE" id="PS51123">
    <property type="entry name" value="OMPA_2"/>
    <property type="match status" value="1"/>
</dbReference>
<gene>
    <name evidence="7" type="ORF">MGN01_11390</name>
</gene>
<protein>
    <submittedName>
        <fullName evidence="7">OmpA/MotB domain-containing protein</fullName>
    </submittedName>
</protein>
<keyword evidence="8" id="KW-1185">Reference proteome</keyword>